<organism evidence="1 2">
    <name type="scientific">Artemia franciscana</name>
    <name type="common">Brine shrimp</name>
    <name type="synonym">Artemia sanfranciscana</name>
    <dbReference type="NCBI Taxonomy" id="6661"/>
    <lineage>
        <taxon>Eukaryota</taxon>
        <taxon>Metazoa</taxon>
        <taxon>Ecdysozoa</taxon>
        <taxon>Arthropoda</taxon>
        <taxon>Crustacea</taxon>
        <taxon>Branchiopoda</taxon>
        <taxon>Anostraca</taxon>
        <taxon>Artemiidae</taxon>
        <taxon>Artemia</taxon>
    </lineage>
</organism>
<gene>
    <name evidence="1" type="ORF">QYM36_015113</name>
</gene>
<comment type="caution">
    <text evidence="1">The sequence shown here is derived from an EMBL/GenBank/DDBJ whole genome shotgun (WGS) entry which is preliminary data.</text>
</comment>
<dbReference type="AlphaFoldDB" id="A0AA88H9B7"/>
<dbReference type="EMBL" id="JAVRJZ010000019">
    <property type="protein sequence ID" value="KAK2707318.1"/>
    <property type="molecule type" value="Genomic_DNA"/>
</dbReference>
<evidence type="ECO:0000313" key="1">
    <source>
        <dbReference type="EMBL" id="KAK2707318.1"/>
    </source>
</evidence>
<evidence type="ECO:0000313" key="2">
    <source>
        <dbReference type="Proteomes" id="UP001187531"/>
    </source>
</evidence>
<accession>A0AA88H9B7</accession>
<sequence>MQSWILNVSAEIQNQVGCFSSVDTIELQKHPALLDISPHSSAEILPYSGNCGITESRNENINEQVVALEVLQGAIVPEISNVEHEGMAKSPISINVSQDQSDNILLTAEPKV</sequence>
<proteinExistence type="predicted"/>
<reference evidence="1" key="1">
    <citation type="submission" date="2023-07" db="EMBL/GenBank/DDBJ databases">
        <title>Chromosome-level genome assembly of Artemia franciscana.</title>
        <authorList>
            <person name="Jo E."/>
        </authorList>
    </citation>
    <scope>NUCLEOTIDE SEQUENCE</scope>
    <source>
        <tissue evidence="1">Whole body</tissue>
    </source>
</reference>
<dbReference type="Proteomes" id="UP001187531">
    <property type="component" value="Unassembled WGS sequence"/>
</dbReference>
<keyword evidence="2" id="KW-1185">Reference proteome</keyword>
<protein>
    <submittedName>
        <fullName evidence="1">Uncharacterized protein</fullName>
    </submittedName>
</protein>
<name>A0AA88H9B7_ARTSF</name>